<dbReference type="OrthoDB" id="2455108at2"/>
<reference evidence="1 2" key="1">
    <citation type="submission" date="2014-11" db="EMBL/GenBank/DDBJ databases">
        <title>Genome sequence and analysis of novel Kurthia sp.</title>
        <authorList>
            <person name="Lawson J.N."/>
            <person name="Gonzalez J.E."/>
            <person name="Rinauldi L."/>
            <person name="Xuan Z."/>
            <person name="Firman A."/>
            <person name="Shaddox L."/>
            <person name="Trudeau A."/>
            <person name="Shah S."/>
            <person name="Reiman D."/>
        </authorList>
    </citation>
    <scope>NUCLEOTIDE SEQUENCE [LARGE SCALE GENOMIC DNA]</scope>
    <source>
        <strain evidence="1 2">3B1D</strain>
    </source>
</reference>
<protein>
    <submittedName>
        <fullName evidence="1">Uncharacterized protein</fullName>
    </submittedName>
</protein>
<dbReference type="RefSeq" id="WP_126989477.1">
    <property type="nucleotide sequence ID" value="NZ_JTFC01000009.1"/>
</dbReference>
<dbReference type="Proteomes" id="UP000288623">
    <property type="component" value="Unassembled WGS sequence"/>
</dbReference>
<name>A0A433RXA5_9BACL</name>
<organism evidence="1 2">
    <name type="scientific">Candidatus Kurthia intestinigallinarum</name>
    <dbReference type="NCBI Taxonomy" id="1562256"/>
    <lineage>
        <taxon>Bacteria</taxon>
        <taxon>Bacillati</taxon>
        <taxon>Bacillota</taxon>
        <taxon>Bacilli</taxon>
        <taxon>Bacillales</taxon>
        <taxon>Caryophanaceae</taxon>
        <taxon>Kurthia</taxon>
    </lineage>
</organism>
<evidence type="ECO:0000313" key="2">
    <source>
        <dbReference type="Proteomes" id="UP000288623"/>
    </source>
</evidence>
<proteinExistence type="predicted"/>
<dbReference type="AlphaFoldDB" id="A0A433RXA5"/>
<keyword evidence="2" id="KW-1185">Reference proteome</keyword>
<comment type="caution">
    <text evidence="1">The sequence shown here is derived from an EMBL/GenBank/DDBJ whole genome shotgun (WGS) entry which is preliminary data.</text>
</comment>
<dbReference type="EMBL" id="JTFC01000009">
    <property type="protein sequence ID" value="RUS57897.1"/>
    <property type="molecule type" value="Genomic_DNA"/>
</dbReference>
<evidence type="ECO:0000313" key="1">
    <source>
        <dbReference type="EMBL" id="RUS57897.1"/>
    </source>
</evidence>
<sequence>MTVTIELTQALQIEALRSNGLTNDEILYKVKRNQLEAFTSKVANMEFETLVEAYNANATMFEQVLRVGYEAKTMTTEAAIALLGYLFSAKEGDHFVVVNDRIQITRLSDKQRARFNAILPASWKESLLQAN</sequence>
<accession>A0A433RXA5</accession>
<gene>
    <name evidence="1" type="ORF">QI30_03005</name>
</gene>